<dbReference type="RefSeq" id="WP_121805978.1">
    <property type="nucleotide sequence ID" value="NZ_RDBE01000007.1"/>
</dbReference>
<accession>A0A3L8P166</accession>
<protein>
    <submittedName>
        <fullName evidence="2">HNH endonuclease</fullName>
    </submittedName>
</protein>
<feature type="compositionally biased region" description="Basic and acidic residues" evidence="1">
    <location>
        <begin position="193"/>
        <end position="204"/>
    </location>
</feature>
<dbReference type="EMBL" id="RDBE01000007">
    <property type="protein sequence ID" value="RLV48874.1"/>
    <property type="molecule type" value="Genomic_DNA"/>
</dbReference>
<sequence>MSAAPVETLPETTSGILDRARAAHQTELAAAADLLAAAAAWGEAHPCPTGTPPAGWGAPDLHGEGLVPLAGDGAPLVAEFAPAELGAHLGLTTDAAARLIGEGLELKHRLTRLWQLVTGTHHLNDRLAGARRLPAWRARRAAAATMGLDAHTANLVDRWLAHLAVVNPNRLTTTAIEQTVACFRDHADPDRAEAKAQADAEHRHVTLTPRHRNPDYGQGPVGGHVTEVVMLLDTPDAVRFDNTVAHLATSLGVLGDTNPLEIRRATAVGLLADPQHALDLLAAASGGRDADTRPRTSGSATLYLHLDAADPRLVESERHGTLAISTVRDWLNRLNLGGGRVTIRPVIDLSSSNPASSDLYAQAVDAHDPPESMREAAVLRDACCLFPGCTRDSRHADLDHRVPYVPTDAGGPPGQTSLDNLGPLCRRHHRLKTHHHWHWQRTNDHTITWTTPDGTVIHTLTQRRHH</sequence>
<feature type="region of interest" description="Disordered" evidence="1">
    <location>
        <begin position="193"/>
        <end position="218"/>
    </location>
</feature>
<dbReference type="CDD" id="cd00085">
    <property type="entry name" value="HNHc"/>
    <property type="match status" value="1"/>
</dbReference>
<dbReference type="Proteomes" id="UP000281708">
    <property type="component" value="Unassembled WGS sequence"/>
</dbReference>
<keyword evidence="3" id="KW-1185">Reference proteome</keyword>
<dbReference type="AlphaFoldDB" id="A0A3L8P166"/>
<reference evidence="2 3" key="1">
    <citation type="submission" date="2018-10" db="EMBL/GenBank/DDBJ databases">
        <title>Marmoricola sp. 4Q3S-7 whole genome shotgun sequence.</title>
        <authorList>
            <person name="Li F."/>
        </authorList>
    </citation>
    <scope>NUCLEOTIDE SEQUENCE [LARGE SCALE GENOMIC DNA]</scope>
    <source>
        <strain evidence="2 3">4Q3S-7</strain>
    </source>
</reference>
<proteinExistence type="predicted"/>
<dbReference type="InterPro" id="IPR003615">
    <property type="entry name" value="HNH_nuc"/>
</dbReference>
<evidence type="ECO:0000313" key="2">
    <source>
        <dbReference type="EMBL" id="RLV48874.1"/>
    </source>
</evidence>
<keyword evidence="2" id="KW-0540">Nuclease</keyword>
<evidence type="ECO:0000313" key="3">
    <source>
        <dbReference type="Proteomes" id="UP000281708"/>
    </source>
</evidence>
<keyword evidence="2" id="KW-0378">Hydrolase</keyword>
<name>A0A3L8P166_9ACTN</name>
<dbReference type="GO" id="GO:0004519">
    <property type="term" value="F:endonuclease activity"/>
    <property type="evidence" value="ECO:0007669"/>
    <property type="project" value="UniProtKB-KW"/>
</dbReference>
<keyword evidence="2" id="KW-0255">Endonuclease</keyword>
<organism evidence="2 3">
    <name type="scientific">Nocardioides mangrovicus</name>
    <dbReference type="NCBI Taxonomy" id="2478913"/>
    <lineage>
        <taxon>Bacteria</taxon>
        <taxon>Bacillati</taxon>
        <taxon>Actinomycetota</taxon>
        <taxon>Actinomycetes</taxon>
        <taxon>Propionibacteriales</taxon>
        <taxon>Nocardioidaceae</taxon>
        <taxon>Nocardioides</taxon>
    </lineage>
</organism>
<dbReference type="OrthoDB" id="3778721at2"/>
<evidence type="ECO:0000256" key="1">
    <source>
        <dbReference type="SAM" id="MobiDB-lite"/>
    </source>
</evidence>
<comment type="caution">
    <text evidence="2">The sequence shown here is derived from an EMBL/GenBank/DDBJ whole genome shotgun (WGS) entry which is preliminary data.</text>
</comment>
<gene>
    <name evidence="2" type="ORF">D9V37_09720</name>
</gene>